<keyword evidence="4" id="KW-0274">FAD</keyword>
<evidence type="ECO:0000313" key="13">
    <source>
        <dbReference type="Proteomes" id="UP000033540"/>
    </source>
</evidence>
<dbReference type="Pfam" id="PF01266">
    <property type="entry name" value="DAO"/>
    <property type="match status" value="1"/>
</dbReference>
<dbReference type="AlphaFoldDB" id="A0A0F0HYJ7"/>
<feature type="domain" description="Xylanolytic transcriptional activator regulatory" evidence="11">
    <location>
        <begin position="475"/>
        <end position="612"/>
    </location>
</feature>
<evidence type="ECO:0000256" key="1">
    <source>
        <dbReference type="ARBA" id="ARBA00001974"/>
    </source>
</evidence>
<dbReference type="InterPro" id="IPR045170">
    <property type="entry name" value="MTOX"/>
</dbReference>
<evidence type="ECO:0000256" key="8">
    <source>
        <dbReference type="ARBA" id="ARBA00023242"/>
    </source>
</evidence>
<evidence type="ECO:0000256" key="6">
    <source>
        <dbReference type="ARBA" id="ARBA00023015"/>
    </source>
</evidence>
<keyword evidence="3" id="KW-0285">Flavoprotein</keyword>
<dbReference type="PANTHER" id="PTHR10961:SF45">
    <property type="entry name" value="FAD DEPENDENT OXIDOREDUCTASE DOMAIN-CONTAINING PROTEIN-RELATED"/>
    <property type="match status" value="1"/>
</dbReference>
<feature type="domain" description="FAD dependent oxidoreductase" evidence="10">
    <location>
        <begin position="12"/>
        <end position="380"/>
    </location>
</feature>
<evidence type="ECO:0000259" key="10">
    <source>
        <dbReference type="Pfam" id="PF01266"/>
    </source>
</evidence>
<proteinExistence type="inferred from homology"/>
<dbReference type="InterPro" id="IPR006076">
    <property type="entry name" value="FAD-dep_OxRdtase"/>
</dbReference>
<dbReference type="PANTHER" id="PTHR10961">
    <property type="entry name" value="PEROXISOMAL SARCOSINE OXIDASE"/>
    <property type="match status" value="1"/>
</dbReference>
<evidence type="ECO:0000313" key="12">
    <source>
        <dbReference type="EMBL" id="KJK60584.1"/>
    </source>
</evidence>
<evidence type="ECO:0000256" key="7">
    <source>
        <dbReference type="ARBA" id="ARBA00023163"/>
    </source>
</evidence>
<dbReference type="GO" id="GO:0008270">
    <property type="term" value="F:zinc ion binding"/>
    <property type="evidence" value="ECO:0007669"/>
    <property type="project" value="InterPro"/>
</dbReference>
<dbReference type="STRING" id="1403190.A0A0F0HYJ7"/>
<protein>
    <submittedName>
        <fullName evidence="12">DadA</fullName>
    </submittedName>
</protein>
<evidence type="ECO:0000259" key="11">
    <source>
        <dbReference type="Pfam" id="PF04082"/>
    </source>
</evidence>
<feature type="region of interest" description="Disordered" evidence="9">
    <location>
        <begin position="431"/>
        <end position="467"/>
    </location>
</feature>
<sequence length="1012" mass="112515">MANKTPPKTDTILIIGAGVFGLSTALELSSRGYKNITVLDRYPPPVPDGSSVDISRIIRSEYADPVYSQMAQEALKGWKSEYKDHYHHTGFVMLSETASNPYIEKSLDIIHAQGRTLKEFVNGNDLKEMYPDLHADLSSLRAYHNPEGGWADAEGSIRHLSHRCSQAGVSFVTGPRGTVLSLRRQGSRVIGVNVVSGDFIPANQVILSTGAWSSLLLDVAHTASASGQPVGFIQLSPEEARSIAKTPVMINLSSGIFCFPPTPGTNILKVARHSYGFATSIRSVATNRTVSSPKLGSNNADKSFLPQEADKALRDGLRQLIPRFADRPWSNSRLCWYTDTPEGDFVVDYHPQMDGLFVAIGGAGHGFKFLPVLGRYIADRYENRAPEVLRQKWRLRLPDGSGDLKIGDGSRGGPPLRMLSVEEQSKLLDADTGYSNSRQTMTPVTVQMESASRDEHAGDSRRDPDNQNSISRAAQLYLSFCNCQPLPLFDPEDFVETIATRDPELILAIQAISLRFEREVEVGEAGMLEYAKNARSMIMDRINNGNLELSTLQTLCLLAMFEFSVGRTIQAGLTLNMADYLTQSVNITSEVLANIQADADEKRRCSWSIYMLRHLQGDGIQTSRLISGVRTPFNTGSGLSPKYTPPSIREPRGSNTKEDLGLVSYTIQLSEVWALAMNYAATKVDPVSLPPWFPESDYSVVSFRHTEFDSLVPLKYRYHAENIQNHSLQELNQRRDFWGPWLFVQIMFETIPCLLNHPFLLSMRLRSFRHTMPHSFIRQSFENITLHASWILHLIDLVEHKGFEICDPILAHCVVIVATIHLQHSFVDDQGLRDTARNGYNKCVRFLQPLGERWPHVRNMMQKLHRLREGVSTSTNSQSWSNNAKLLWELLVYDRASSSQSSSDFFGATLSDPNAGHTASRFMTPDPDFPLVGSAGISGHKTVAKEVVAYPPESVSTPPASFTSGPDMHQAPSAEPFGLIGTPAEGMLNDNLFLAPESYGRAIEDWWNFTSS</sequence>
<keyword evidence="6" id="KW-0805">Transcription regulation</keyword>
<dbReference type="Gene3D" id="3.30.9.10">
    <property type="entry name" value="D-Amino Acid Oxidase, subunit A, domain 2"/>
    <property type="match status" value="1"/>
</dbReference>
<dbReference type="InterPro" id="IPR036188">
    <property type="entry name" value="FAD/NAD-bd_sf"/>
</dbReference>
<dbReference type="CDD" id="cd12148">
    <property type="entry name" value="fungal_TF_MHR"/>
    <property type="match status" value="1"/>
</dbReference>
<organism evidence="12 13">
    <name type="scientific">Aspergillus parasiticus (strain ATCC 56775 / NRRL 5862 / SRRC 143 / SU-1)</name>
    <dbReference type="NCBI Taxonomy" id="1403190"/>
    <lineage>
        <taxon>Eukaryota</taxon>
        <taxon>Fungi</taxon>
        <taxon>Dikarya</taxon>
        <taxon>Ascomycota</taxon>
        <taxon>Pezizomycotina</taxon>
        <taxon>Eurotiomycetes</taxon>
        <taxon>Eurotiomycetidae</taxon>
        <taxon>Eurotiales</taxon>
        <taxon>Aspergillaceae</taxon>
        <taxon>Aspergillus</taxon>
        <taxon>Aspergillus subgen. Circumdati</taxon>
    </lineage>
</organism>
<evidence type="ECO:0000256" key="5">
    <source>
        <dbReference type="ARBA" id="ARBA00023002"/>
    </source>
</evidence>
<evidence type="ECO:0000256" key="9">
    <source>
        <dbReference type="SAM" id="MobiDB-lite"/>
    </source>
</evidence>
<dbReference type="EMBL" id="JZEE01000735">
    <property type="protein sequence ID" value="KJK60584.1"/>
    <property type="molecule type" value="Genomic_DNA"/>
</dbReference>
<dbReference type="Gene3D" id="3.50.50.60">
    <property type="entry name" value="FAD/NAD(P)-binding domain"/>
    <property type="match status" value="1"/>
</dbReference>
<keyword evidence="7" id="KW-0804">Transcription</keyword>
<dbReference type="GO" id="GO:0008115">
    <property type="term" value="F:sarcosine oxidase activity"/>
    <property type="evidence" value="ECO:0007669"/>
    <property type="project" value="TreeGrafter"/>
</dbReference>
<dbReference type="OrthoDB" id="2943660at2759"/>
<evidence type="ECO:0000256" key="2">
    <source>
        <dbReference type="ARBA" id="ARBA00010989"/>
    </source>
</evidence>
<keyword evidence="5" id="KW-0560">Oxidoreductase</keyword>
<dbReference type="GO" id="GO:0006351">
    <property type="term" value="P:DNA-templated transcription"/>
    <property type="evidence" value="ECO:0007669"/>
    <property type="project" value="InterPro"/>
</dbReference>
<dbReference type="GO" id="GO:0003677">
    <property type="term" value="F:DNA binding"/>
    <property type="evidence" value="ECO:0007669"/>
    <property type="project" value="InterPro"/>
</dbReference>
<keyword evidence="8" id="KW-0539">Nucleus</keyword>
<reference evidence="12 13" key="1">
    <citation type="submission" date="2015-02" db="EMBL/GenBank/DDBJ databases">
        <title>Draft genome sequence of Aspergillus parasiticus SU-1.</title>
        <authorList>
            <person name="Yu J."/>
            <person name="Fedorova N."/>
            <person name="Yin Y."/>
            <person name="Losada L."/>
            <person name="Zafar N."/>
            <person name="Taujale R."/>
            <person name="Ehrlich K.C."/>
            <person name="Bhatnagar D."/>
            <person name="Cleveland T.E."/>
            <person name="Bennett J.W."/>
            <person name="Nierman W.C."/>
        </authorList>
    </citation>
    <scope>NUCLEOTIDE SEQUENCE [LARGE SCALE GENOMIC DNA]</scope>
    <source>
        <strain evidence="13">ATCC 56775 / NRRL 5862 / SRRC 143 / SU-1</strain>
    </source>
</reference>
<dbReference type="InterPro" id="IPR007219">
    <property type="entry name" value="XnlR_reg_dom"/>
</dbReference>
<feature type="compositionally biased region" description="Basic and acidic residues" evidence="9">
    <location>
        <begin position="451"/>
        <end position="465"/>
    </location>
</feature>
<comment type="cofactor">
    <cofactor evidence="1">
        <name>FAD</name>
        <dbReference type="ChEBI" id="CHEBI:57692"/>
    </cofactor>
</comment>
<comment type="caution">
    <text evidence="12">The sequence shown here is derived from an EMBL/GenBank/DDBJ whole genome shotgun (WGS) entry which is preliminary data.</text>
</comment>
<dbReference type="GO" id="GO:0050660">
    <property type="term" value="F:flavin adenine dinucleotide binding"/>
    <property type="evidence" value="ECO:0007669"/>
    <property type="project" value="InterPro"/>
</dbReference>
<dbReference type="SUPFAM" id="SSF51905">
    <property type="entry name" value="FAD/NAD(P)-binding domain"/>
    <property type="match status" value="1"/>
</dbReference>
<evidence type="ECO:0000256" key="3">
    <source>
        <dbReference type="ARBA" id="ARBA00022630"/>
    </source>
</evidence>
<comment type="similarity">
    <text evidence="2">Belongs to the MSOX/MTOX family.</text>
</comment>
<dbReference type="GO" id="GO:0004657">
    <property type="term" value="F:proline dehydrogenase activity"/>
    <property type="evidence" value="ECO:0007669"/>
    <property type="project" value="TreeGrafter"/>
</dbReference>
<name>A0A0F0HYJ7_ASPPU</name>
<evidence type="ECO:0000256" key="4">
    <source>
        <dbReference type="ARBA" id="ARBA00022827"/>
    </source>
</evidence>
<dbReference type="Pfam" id="PF04082">
    <property type="entry name" value="Fungal_trans"/>
    <property type="match status" value="1"/>
</dbReference>
<dbReference type="Proteomes" id="UP000033540">
    <property type="component" value="Unassembled WGS sequence"/>
</dbReference>
<gene>
    <name evidence="12" type="ORF">P875_00053172</name>
</gene>
<dbReference type="SUPFAM" id="SSF54373">
    <property type="entry name" value="FAD-linked reductases, C-terminal domain"/>
    <property type="match status" value="1"/>
</dbReference>
<accession>A0A0F0HYJ7</accession>
<dbReference type="GO" id="GO:0050031">
    <property type="term" value="F:L-pipecolate oxidase activity"/>
    <property type="evidence" value="ECO:0007669"/>
    <property type="project" value="TreeGrafter"/>
</dbReference>
<feature type="compositionally biased region" description="Polar residues" evidence="9">
    <location>
        <begin position="433"/>
        <end position="450"/>
    </location>
</feature>